<dbReference type="Proteomes" id="UP000036923">
    <property type="component" value="Unassembled WGS sequence"/>
</dbReference>
<dbReference type="PANTHER" id="PTHR46211">
    <property type="entry name" value="GLYCEROPHOSPHORYL DIESTER PHOSPHODIESTERASE"/>
    <property type="match status" value="1"/>
</dbReference>
<dbReference type="GO" id="GO:0008081">
    <property type="term" value="F:phosphoric diester hydrolase activity"/>
    <property type="evidence" value="ECO:0007669"/>
    <property type="project" value="InterPro"/>
</dbReference>
<dbReference type="GO" id="GO:0030246">
    <property type="term" value="F:carbohydrate binding"/>
    <property type="evidence" value="ECO:0007669"/>
    <property type="project" value="InterPro"/>
</dbReference>
<dbReference type="eggNOG" id="COG2866">
    <property type="taxonomic scope" value="Bacteria"/>
</dbReference>
<feature type="domain" description="SLH" evidence="2">
    <location>
        <begin position="1580"/>
        <end position="1635"/>
    </location>
</feature>
<dbReference type="STRING" id="398512.Bccel_2015"/>
<dbReference type="eggNOG" id="COG0584">
    <property type="taxonomic scope" value="Bacteria"/>
</dbReference>
<evidence type="ECO:0000259" key="2">
    <source>
        <dbReference type="PROSITE" id="PS51272"/>
    </source>
</evidence>
<keyword evidence="1" id="KW-0677">Repeat</keyword>
<evidence type="ECO:0000313" key="5">
    <source>
        <dbReference type="Proteomes" id="UP000036923"/>
    </source>
</evidence>
<dbReference type="GO" id="GO:0004553">
    <property type="term" value="F:hydrolase activity, hydrolyzing O-glycosyl compounds"/>
    <property type="evidence" value="ECO:0007669"/>
    <property type="project" value="InterPro"/>
</dbReference>
<gene>
    <name evidence="4" type="ORF">Bccel_2015</name>
</gene>
<name>A0A0L6JLY5_9FIRM</name>
<dbReference type="Gene3D" id="2.60.40.1190">
    <property type="match status" value="1"/>
</dbReference>
<organism evidence="4 5">
    <name type="scientific">Pseudobacteroides cellulosolvens ATCC 35603 = DSM 2933</name>
    <dbReference type="NCBI Taxonomy" id="398512"/>
    <lineage>
        <taxon>Bacteria</taxon>
        <taxon>Bacillati</taxon>
        <taxon>Bacillota</taxon>
        <taxon>Clostridia</taxon>
        <taxon>Eubacteriales</taxon>
        <taxon>Oscillospiraceae</taxon>
        <taxon>Pseudobacteroides</taxon>
    </lineage>
</organism>
<feature type="domain" description="SLH" evidence="2">
    <location>
        <begin position="1516"/>
        <end position="1579"/>
    </location>
</feature>
<proteinExistence type="predicted"/>
<dbReference type="InterPro" id="IPR010496">
    <property type="entry name" value="AL/BT2_dom"/>
</dbReference>
<sequence length="1635" mass="182812">MKKIVSILISLIMVVQSIGLLNVNAADINMRKSLEISKTSVPPKIDGKIDESVWKEKVSAQVDSCYLGSGFNGTEAKFGMLWDNTYLYIAVDVKEEDADFVHDFNGNWDEQDNITMFFDPTTHQSSPHISSDMEASFAYRPNSNTPGFSFGSSQNHVGKDEKKILRSINTYGEGWICEAAIPWDMLSFDPYLKKSLGFELSITDKDSDGSKVSQAWSAYKQGFWNDTSEYGTIILSDNIVKDDSFNSILLEENFEGYSTGDIPMGWISDANEGSPSISVGKFLWDGDENNSLVFDGSGSGKQARITAPVQWDNYTIEADVCFDAVMDNNRWASIMFRVPSNGKNPYNEASIRKSGVWEISYRDLDNKWSIPFIGNWNKGILEFNKSYTMKVRVFDQNIKEYIKASGDLHFDLLADKTLDENILERGKVGFEADQCKVAFDNVKVTRLSVTDINTDIPSSMEALSSPIIPTFTADFSDGVTKESVSSEKVKLYSSNEKVLRVDDGKIYPLKAGRCNIKIIYYNVEKDIDINVVPSATEVRPVSISHDKGYILATKNEIKLSDIKFIEKMSNNTSREVTGEKCQWSFDNPNIAQYINGGIQIVETGNTTATVTKDGISTKVLLFTRKSFEESFVLYEEKFDMLPEGTIPYGWTRKKGTSASKIGVKNGAFEIDARTSHDNPAGILLPEYLANFGNYSIEADITNLTSSDEDNWNSIIYRVQNNDYPYYQMTVRKDATVKNGVEFAEYTGADKWKVKKNAFFTEAINENKMYHYTIKAYSNRIQEWINNIPLIETDQAVSYLEGGIGLQAKGSKMRIDNLKITLLEEQMPGMIRNEDNYSRVVEADTKIAMAPTIVSEINSREDFDRIVSNGLAATAILSINNNLEVLENNSNSVIGTVSTMYEAMKSRVIPAFRVNDADSAKAIAEFLKNNMIEDAFVVSKNPALVKQAREIYTFVRGIVEFDNLSSSASTDELMNVMNTVNRSLSKVAVIPEDGATRYNIKFLQQRLITVWPKETISDNSSLDIKLVALHNIITAGANGIVTGSPELARQALALYNHDTTIVRRPFLIGHRGVPKLAPENTIEGCELAFQLGADTIENDIFPTKVGEDGNQHLVIMHDETINRTTNGSGKVFDKTLEELSTYFVNKQFPIKYPTAKIPTLDQYFEKFTGKDQVIFVEIKGSDPVTVGLYNDLVRKTGYDSHLVTISFKEDQLKRMKEIMPGMSLGFLYSGSLSSLDVYGSLRSALFQAQALNSSFMPKYSYISKEFLEISKHRGMVICPWTFIDKATIKKYFKMGICSMTTNCAQFFSNWAAEITSEQSQYVIKNGESISLKADVKTYKGEVKEVVPEIIVLTGGDKLHVNRNKITAQKQGDAYVTLRYSAKLSDAAGDTYDLYTQPVKIQIQNDATIETTTPTVNAEPTPESTAEMASVQESTAPIVTYTPAPAVKVEPTPNIPSADYSKEIKGHWAEQSVNDLSVKGFISGYKDGTIKLNKLITREEFIKLLLTAAGYEPSKEKKSSFADNDKISKWALGYIIKASEMGIINGYKNNKIMPKAYVTRAEMAVMAMKAFGYEKSANTLPEFIDTKKIPAWAAGYINKAYELDIIKGYKGYEIRPNTKLSRAEAFAVIERCMETYK</sequence>
<protein>
    <submittedName>
        <fullName evidence="4">Glycerophosphoryl diester phosphodiesterase</fullName>
    </submittedName>
</protein>
<dbReference type="Pfam" id="PF06439">
    <property type="entry name" value="3keto-disac_hyd"/>
    <property type="match status" value="1"/>
</dbReference>
<reference evidence="5" key="1">
    <citation type="submission" date="2015-07" db="EMBL/GenBank/DDBJ databases">
        <title>Near-Complete Genome Sequence of the Cellulolytic Bacterium Bacteroides (Pseudobacteroides) cellulosolvens ATCC 35603.</title>
        <authorList>
            <person name="Dassa B."/>
            <person name="Utturkar S.M."/>
            <person name="Klingeman D.M."/>
            <person name="Hurt R.A."/>
            <person name="Keller M."/>
            <person name="Xu J."/>
            <person name="Reddy Y.H.K."/>
            <person name="Borovok I."/>
            <person name="Grinberg I.R."/>
            <person name="Lamed R."/>
            <person name="Zhivin O."/>
            <person name="Bayer E.A."/>
            <person name="Brown S.D."/>
        </authorList>
    </citation>
    <scope>NUCLEOTIDE SEQUENCE [LARGE SCALE GENOMIC DNA]</scope>
    <source>
        <strain evidence="5">DSM 2933</strain>
    </source>
</reference>
<evidence type="ECO:0000256" key="1">
    <source>
        <dbReference type="ARBA" id="ARBA00022737"/>
    </source>
</evidence>
<dbReference type="Gene3D" id="2.60.120.560">
    <property type="entry name" value="Exo-inulinase, domain 1"/>
    <property type="match status" value="2"/>
</dbReference>
<dbReference type="InterPro" id="IPR030395">
    <property type="entry name" value="GP_PDE_dom"/>
</dbReference>
<dbReference type="Pfam" id="PF06452">
    <property type="entry name" value="CBM9_1"/>
    <property type="match status" value="1"/>
</dbReference>
<dbReference type="GO" id="GO:0006629">
    <property type="term" value="P:lipid metabolic process"/>
    <property type="evidence" value="ECO:0007669"/>
    <property type="project" value="InterPro"/>
</dbReference>
<dbReference type="GO" id="GO:0016052">
    <property type="term" value="P:carbohydrate catabolic process"/>
    <property type="evidence" value="ECO:0007669"/>
    <property type="project" value="InterPro"/>
</dbReference>
<feature type="domain" description="GP-PDE" evidence="3">
    <location>
        <begin position="1064"/>
        <end position="1310"/>
    </location>
</feature>
<dbReference type="InterPro" id="IPR010502">
    <property type="entry name" value="Carb-bd_dom_fam9"/>
</dbReference>
<dbReference type="SUPFAM" id="SSF49344">
    <property type="entry name" value="CBD9-like"/>
    <property type="match status" value="1"/>
</dbReference>
<feature type="domain" description="SLH" evidence="2">
    <location>
        <begin position="1454"/>
        <end position="1515"/>
    </location>
</feature>
<dbReference type="OrthoDB" id="384721at2"/>
<dbReference type="PANTHER" id="PTHR46211:SF14">
    <property type="entry name" value="GLYCEROPHOSPHODIESTER PHOSPHODIESTERASE"/>
    <property type="match status" value="1"/>
</dbReference>
<dbReference type="InterPro" id="IPR001119">
    <property type="entry name" value="SLH_dom"/>
</dbReference>
<dbReference type="eggNOG" id="COG3405">
    <property type="taxonomic scope" value="Bacteria"/>
</dbReference>
<evidence type="ECO:0000313" key="4">
    <source>
        <dbReference type="EMBL" id="KNY26750.1"/>
    </source>
</evidence>
<comment type="caution">
    <text evidence="4">The sequence shown here is derived from an EMBL/GenBank/DDBJ whole genome shotgun (WGS) entry which is preliminary data.</text>
</comment>
<accession>A0A0L6JLY5</accession>
<dbReference type="SUPFAM" id="SSF51695">
    <property type="entry name" value="PLC-like phosphodiesterases"/>
    <property type="match status" value="1"/>
</dbReference>
<dbReference type="Gene3D" id="3.20.20.190">
    <property type="entry name" value="Phosphatidylinositol (PI) phosphodiesterase"/>
    <property type="match status" value="1"/>
</dbReference>
<dbReference type="InterPro" id="IPR017946">
    <property type="entry name" value="PLC-like_Pdiesterase_TIM-brl"/>
</dbReference>
<dbReference type="Pfam" id="PF00395">
    <property type="entry name" value="SLH"/>
    <property type="match status" value="3"/>
</dbReference>
<dbReference type="Pfam" id="PF03009">
    <property type="entry name" value="GDPD"/>
    <property type="match status" value="1"/>
</dbReference>
<dbReference type="EMBL" id="LGTC01000001">
    <property type="protein sequence ID" value="KNY26750.1"/>
    <property type="molecule type" value="Genomic_DNA"/>
</dbReference>
<keyword evidence="5" id="KW-1185">Reference proteome</keyword>
<evidence type="ECO:0000259" key="3">
    <source>
        <dbReference type="PROSITE" id="PS51704"/>
    </source>
</evidence>
<dbReference type="RefSeq" id="WP_050753328.1">
    <property type="nucleotide sequence ID" value="NZ_KN050764.1"/>
</dbReference>
<dbReference type="PROSITE" id="PS51704">
    <property type="entry name" value="GP_PDE"/>
    <property type="match status" value="1"/>
</dbReference>
<dbReference type="PROSITE" id="PS51272">
    <property type="entry name" value="SLH"/>
    <property type="match status" value="3"/>
</dbReference>